<evidence type="ECO:0000256" key="1">
    <source>
        <dbReference type="SAM" id="MobiDB-lite"/>
    </source>
</evidence>
<proteinExistence type="predicted"/>
<dbReference type="Proteomes" id="UP000297866">
    <property type="component" value="Unassembled WGS sequence"/>
</dbReference>
<feature type="compositionally biased region" description="Low complexity" evidence="1">
    <location>
        <begin position="1"/>
        <end position="17"/>
    </location>
</feature>
<evidence type="ECO:0000259" key="2">
    <source>
        <dbReference type="Pfam" id="PF13472"/>
    </source>
</evidence>
<sequence length="217" mass="23120">MVTGCAANDGAATDGGAPEQSPGQSGHGSADGPTVAFYGDSYTLGTGASDPARRWSTIVSAQRGWNEVNPSVNGLGFVNNRDALPGPDLVDQVISAEPDIVMVTMGLNDNFSMPDRADDIRSAITDDLTRLASSLPDARVIVVEPFWYTDERPASVERIIGWVRDAAAKVGADYIPGASHWIEGHPEWMAYDGLHPNDEGYAAMAERMDAELTKRGL</sequence>
<name>A0A4R8U9M5_9MICO</name>
<accession>A0A4R8U9M5</accession>
<dbReference type="Pfam" id="PF13472">
    <property type="entry name" value="Lipase_GDSL_2"/>
    <property type="match status" value="1"/>
</dbReference>
<comment type="caution">
    <text evidence="3">The sequence shown here is derived from an EMBL/GenBank/DDBJ whole genome shotgun (WGS) entry which is preliminary data.</text>
</comment>
<organism evidence="3 4">
    <name type="scientific">Cryobacterium tagatosivorans</name>
    <dbReference type="NCBI Taxonomy" id="1259199"/>
    <lineage>
        <taxon>Bacteria</taxon>
        <taxon>Bacillati</taxon>
        <taxon>Actinomycetota</taxon>
        <taxon>Actinomycetes</taxon>
        <taxon>Micrococcales</taxon>
        <taxon>Microbacteriaceae</taxon>
        <taxon>Cryobacterium</taxon>
    </lineage>
</organism>
<dbReference type="PANTHER" id="PTHR30383">
    <property type="entry name" value="THIOESTERASE 1/PROTEASE 1/LYSOPHOSPHOLIPASE L1"/>
    <property type="match status" value="1"/>
</dbReference>
<keyword evidence="3" id="KW-0378">Hydrolase</keyword>
<dbReference type="GO" id="GO:0016787">
    <property type="term" value="F:hydrolase activity"/>
    <property type="evidence" value="ECO:0007669"/>
    <property type="project" value="UniProtKB-KW"/>
</dbReference>
<dbReference type="Gene3D" id="3.40.50.1110">
    <property type="entry name" value="SGNH hydrolase"/>
    <property type="match status" value="1"/>
</dbReference>
<dbReference type="InterPro" id="IPR036514">
    <property type="entry name" value="SGNH_hydro_sf"/>
</dbReference>
<keyword evidence="4" id="KW-1185">Reference proteome</keyword>
<reference evidence="3 4" key="1">
    <citation type="submission" date="2019-03" db="EMBL/GenBank/DDBJ databases">
        <title>Genomics of glacier-inhabiting Cryobacterium strains.</title>
        <authorList>
            <person name="Liu Q."/>
            <person name="Xin Y.-H."/>
        </authorList>
    </citation>
    <scope>NUCLEOTIDE SEQUENCE [LARGE SCALE GENOMIC DNA]</scope>
    <source>
        <strain evidence="3 4">Sr47</strain>
    </source>
</reference>
<dbReference type="SUPFAM" id="SSF52266">
    <property type="entry name" value="SGNH hydrolase"/>
    <property type="match status" value="1"/>
</dbReference>
<feature type="region of interest" description="Disordered" evidence="1">
    <location>
        <begin position="1"/>
        <end position="34"/>
    </location>
</feature>
<dbReference type="OrthoDB" id="8215557at2"/>
<dbReference type="InterPro" id="IPR051532">
    <property type="entry name" value="Ester_Hydrolysis_Enzymes"/>
</dbReference>
<protein>
    <submittedName>
        <fullName evidence="3">SGNH/GDSL hydrolase family protein</fullName>
    </submittedName>
</protein>
<evidence type="ECO:0000313" key="4">
    <source>
        <dbReference type="Proteomes" id="UP000297866"/>
    </source>
</evidence>
<dbReference type="EMBL" id="SOEZ01000079">
    <property type="protein sequence ID" value="TFB46446.1"/>
    <property type="molecule type" value="Genomic_DNA"/>
</dbReference>
<feature type="domain" description="SGNH hydrolase-type esterase" evidence="2">
    <location>
        <begin position="37"/>
        <end position="203"/>
    </location>
</feature>
<evidence type="ECO:0000313" key="3">
    <source>
        <dbReference type="EMBL" id="TFB46446.1"/>
    </source>
</evidence>
<dbReference type="InterPro" id="IPR013830">
    <property type="entry name" value="SGNH_hydro"/>
</dbReference>
<dbReference type="AlphaFoldDB" id="A0A4R8U9M5"/>
<dbReference type="CDD" id="cd00229">
    <property type="entry name" value="SGNH_hydrolase"/>
    <property type="match status" value="1"/>
</dbReference>
<gene>
    <name evidence="3" type="ORF">E3O23_16760</name>
</gene>